<evidence type="ECO:0000313" key="1">
    <source>
        <dbReference type="EMBL" id="TCV84269.1"/>
    </source>
</evidence>
<dbReference type="EMBL" id="SMCO01000012">
    <property type="protein sequence ID" value="TCV84269.1"/>
    <property type="molecule type" value="Genomic_DNA"/>
</dbReference>
<dbReference type="Gene3D" id="2.160.10.10">
    <property type="entry name" value="Hexapeptide repeat proteins"/>
    <property type="match status" value="1"/>
</dbReference>
<dbReference type="PANTHER" id="PTHR23416">
    <property type="entry name" value="SIALIC ACID SYNTHASE-RELATED"/>
    <property type="match status" value="1"/>
</dbReference>
<gene>
    <name evidence="1" type="ORF">EDC63_11233</name>
</gene>
<keyword evidence="2" id="KW-1185">Reference proteome</keyword>
<protein>
    <submittedName>
        <fullName evidence="1">Acetyltransferase-like isoleucine patch superfamily enzyme</fullName>
    </submittedName>
</protein>
<dbReference type="Pfam" id="PF00132">
    <property type="entry name" value="Hexapep"/>
    <property type="match status" value="1"/>
</dbReference>
<dbReference type="InterPro" id="IPR011004">
    <property type="entry name" value="Trimer_LpxA-like_sf"/>
</dbReference>
<accession>A0A4V2W1H5</accession>
<dbReference type="AlphaFoldDB" id="A0A4V2W1H5"/>
<reference evidence="1 2" key="1">
    <citation type="submission" date="2019-03" db="EMBL/GenBank/DDBJ databases">
        <title>Genomic Encyclopedia of Type Strains, Phase IV (KMG-IV): sequencing the most valuable type-strain genomes for metagenomic binning, comparative biology and taxonomic classification.</title>
        <authorList>
            <person name="Goeker M."/>
        </authorList>
    </citation>
    <scope>NUCLEOTIDE SEQUENCE [LARGE SCALE GENOMIC DNA]</scope>
    <source>
        <strain evidence="1 2">DSM 100309</strain>
    </source>
</reference>
<keyword evidence="1" id="KW-0808">Transferase</keyword>
<organism evidence="1 2">
    <name type="scientific">Sulfurirhabdus autotrophica</name>
    <dbReference type="NCBI Taxonomy" id="1706046"/>
    <lineage>
        <taxon>Bacteria</taxon>
        <taxon>Pseudomonadati</taxon>
        <taxon>Pseudomonadota</taxon>
        <taxon>Betaproteobacteria</taxon>
        <taxon>Nitrosomonadales</taxon>
        <taxon>Sulfuricellaceae</taxon>
        <taxon>Sulfurirhabdus</taxon>
    </lineage>
</organism>
<proteinExistence type="predicted"/>
<dbReference type="Proteomes" id="UP000295367">
    <property type="component" value="Unassembled WGS sequence"/>
</dbReference>
<dbReference type="InterPro" id="IPR001451">
    <property type="entry name" value="Hexapep"/>
</dbReference>
<dbReference type="CDD" id="cd04647">
    <property type="entry name" value="LbH_MAT_like"/>
    <property type="match status" value="1"/>
</dbReference>
<sequence length="202" mass="22167">MTAWGWLAKLLEIPALCHNAARNLDYRSRMGWCGRGVRFSTGIHIEYPEYVWIGDGVYLNDQCWISIIPPKLADSAPILKIGAGTYIGRFATLACMQRVELGERVLISDRVFIGDAMHGFQRLDLQIADQPMVSPGPVFIGDGTWIGIGASILPNVRIGRHCVIGANAVVTRDVPDFHVAAGVPARILRKIDEHATSADCFP</sequence>
<dbReference type="InterPro" id="IPR051159">
    <property type="entry name" value="Hexapeptide_acetyltransf"/>
</dbReference>
<evidence type="ECO:0000313" key="2">
    <source>
        <dbReference type="Proteomes" id="UP000295367"/>
    </source>
</evidence>
<dbReference type="GO" id="GO:0016740">
    <property type="term" value="F:transferase activity"/>
    <property type="evidence" value="ECO:0007669"/>
    <property type="project" value="UniProtKB-KW"/>
</dbReference>
<comment type="caution">
    <text evidence="1">The sequence shown here is derived from an EMBL/GenBank/DDBJ whole genome shotgun (WGS) entry which is preliminary data.</text>
</comment>
<dbReference type="SUPFAM" id="SSF51161">
    <property type="entry name" value="Trimeric LpxA-like enzymes"/>
    <property type="match status" value="1"/>
</dbReference>
<dbReference type="PANTHER" id="PTHR23416:SF78">
    <property type="entry name" value="LIPOPOLYSACCHARIDE BIOSYNTHESIS O-ACETYL TRANSFERASE WBBJ-RELATED"/>
    <property type="match status" value="1"/>
</dbReference>
<name>A0A4V2W1H5_9PROT</name>